<dbReference type="Gene3D" id="3.40.50.11950">
    <property type="match status" value="1"/>
</dbReference>
<feature type="compositionally biased region" description="Acidic residues" evidence="15">
    <location>
        <begin position="24"/>
        <end position="34"/>
    </location>
</feature>
<sequence>MSSNSNISIDSAANYGSNGTTNDYEYEDQDEDHLLEEQERYDADPNPLSKESLDHHHRAIASIAPILEDFTPVLSKSEIVSPSQDALSRTVSNVSALSISHHQPSSLINSSNSNNTNNSNNSNNSNGTVTVTPNVNNININISINNSNSNSTSTADTIVAAAGVVGAAVAAAVGASSGGGDDDDDNKNFENLTNNSSTTAMTNLDSAPDSTFSLNGLGFVNTSTNLESNNSTNVSESSNNNNNNNTTSNANTNTTNTTSSDLNTSESSPPPTSTSDSFNSILKGRTMSTSSINDMPTSPKLKLPRIGTIGVCAMDNKVLSKPCRQILQRLIAHDEFDTVIFGDKVILDEAVENWPTCDFLISFFSTGFPLEKAIAYQKLRKPYCLNDLIMQKALWDRRLCLEILKAAKVPSPFRLVISRDGGPQVDEDLKEKLEAIGIDCNEVAEPDWKMIDEDTLMVNGEIIKKPFVEKPVDGEDHNVNIYYSKKNGGGGRRLFRKIGNKSSEFDPELNDIRTNGSYIYEEFIDTDNFEDVKAYTVGIDYCHAETRKSPVVDGIVRRNTQGKEVRYPTELSNEEVEMAHRVCEYFQQTICGFDLLRTNGKSYVIDVNGFSFVKDNKEYYDLCASILRSKFLTAKTLREQSKIPNQVIQEKKQKWIFKGFVSVIRHADRTPKQKFKYSFKSPIFISLLKGYKEEIIIREVRDLNVVLQTIKVAIARKLEDEKKLKQLEGALEKKMTFPGTKIQLKPALNKETDEIEKVQLILKWGGEPTHSARYQATDVGEQFRQDIQLLNKVALEDVRVFTSSERRVVASAQLFSKSFLAEDELPDDFLKVRKDLLDDSNAAKDLMDKVKKKLKPLLRQGKEAPPQFAWPPKMPEPFVVIKRVVELMNYHHKIMDENFRTQDVNKFQNFWCCGEDAFLFKERWDKLFQEFVSVEKVHPSKISELYDTMKYDALHNRDFLQNIFIRNNENLEDDKSYINELNGSLVKQYPINILAMNDFKVSDSALDATSTSSGEASNNPVGSIGWVLSSSAYNSTSKSQSHNSPFDDPKFNLLRELYRLAKVLFDFICPQEYGIDDNEKLDIGLLTSLPLAKQILSDITEIKETNRAGTRVYFTKESHIYTLLNILYESNVPMKIARNALPELDYLSQIVFELYESEGTSGNKKHSIRLSLSPGCHTQDPLDVELDEKHYISCIRRINLTRHLDMDLVQQKLKSRFSRVSLPKKFIPVNISSPLSEGNP</sequence>
<evidence type="ECO:0000256" key="14">
    <source>
        <dbReference type="RuleBase" id="RU365032"/>
    </source>
</evidence>
<keyword evidence="10" id="KW-0206">Cytoskeleton</keyword>
<feature type="compositionally biased region" description="Low complexity" evidence="15">
    <location>
        <begin position="223"/>
        <end position="277"/>
    </location>
</feature>
<dbReference type="SUPFAM" id="SSF56059">
    <property type="entry name" value="Glutathione synthetase ATP-binding domain-like"/>
    <property type="match status" value="1"/>
</dbReference>
<evidence type="ECO:0000259" key="16">
    <source>
        <dbReference type="Pfam" id="PF08443"/>
    </source>
</evidence>
<feature type="domain" description="ATP-grasp fold RimK-type" evidence="16">
    <location>
        <begin position="514"/>
        <end position="610"/>
    </location>
</feature>
<dbReference type="Gene3D" id="3.30.470.20">
    <property type="entry name" value="ATP-grasp fold, B domain"/>
    <property type="match status" value="1"/>
</dbReference>
<feature type="region of interest" description="Disordered" evidence="15">
    <location>
        <begin position="174"/>
        <end position="204"/>
    </location>
</feature>
<dbReference type="Pfam" id="PF00328">
    <property type="entry name" value="His_Phos_2"/>
    <property type="match status" value="1"/>
</dbReference>
<dbReference type="InterPro" id="IPR029033">
    <property type="entry name" value="His_PPase_superfam"/>
</dbReference>
<dbReference type="InterPro" id="IPR040557">
    <property type="entry name" value="VIP1_N"/>
</dbReference>
<protein>
    <recommendedName>
        <fullName evidence="13 14">Inositol hexakisphosphate and diphosphoinositol-pentakisphosphate kinase</fullName>
        <ecNumber evidence="3 14">2.7.4.24</ecNumber>
    </recommendedName>
</protein>
<reference evidence="18" key="1">
    <citation type="submission" date="2020-11" db="EMBL/GenBank/DDBJ databases">
        <title>Kefir isolates.</title>
        <authorList>
            <person name="Marcisauskas S."/>
            <person name="Kim Y."/>
            <person name="Blasche S."/>
        </authorList>
    </citation>
    <scope>NUCLEOTIDE SEQUENCE</scope>
    <source>
        <strain evidence="18">Olga-1</strain>
    </source>
</reference>
<evidence type="ECO:0000256" key="15">
    <source>
        <dbReference type="SAM" id="MobiDB-lite"/>
    </source>
</evidence>
<evidence type="ECO:0000256" key="7">
    <source>
        <dbReference type="ARBA" id="ARBA00022741"/>
    </source>
</evidence>
<evidence type="ECO:0000256" key="4">
    <source>
        <dbReference type="ARBA" id="ARBA00022490"/>
    </source>
</evidence>
<comment type="catalytic activity">
    <reaction evidence="12">
        <text>1D-myo-inositol hexakisphosphate + ATP = 1-diphospho-1D-myo-inositol 2,3,4,5,6-pentakisphosphate + ADP</text>
        <dbReference type="Rhea" id="RHEA:37459"/>
        <dbReference type="ChEBI" id="CHEBI:30616"/>
        <dbReference type="ChEBI" id="CHEBI:58130"/>
        <dbReference type="ChEBI" id="CHEBI:74946"/>
        <dbReference type="ChEBI" id="CHEBI:456216"/>
        <dbReference type="EC" id="2.7.4.24"/>
    </reaction>
    <physiologicalReaction direction="left-to-right" evidence="12">
        <dbReference type="Rhea" id="RHEA:37460"/>
    </physiologicalReaction>
</comment>
<dbReference type="SUPFAM" id="SSF53254">
    <property type="entry name" value="Phosphoglycerate mutase-like"/>
    <property type="match status" value="1"/>
</dbReference>
<evidence type="ECO:0000256" key="5">
    <source>
        <dbReference type="ARBA" id="ARBA00022553"/>
    </source>
</evidence>
<proteinExistence type="inferred from homology"/>
<keyword evidence="8 14" id="KW-0418">Kinase</keyword>
<evidence type="ECO:0000256" key="1">
    <source>
        <dbReference type="ARBA" id="ARBA00004245"/>
    </source>
</evidence>
<keyword evidence="7 14" id="KW-0547">Nucleotide-binding</keyword>
<evidence type="ECO:0000256" key="9">
    <source>
        <dbReference type="ARBA" id="ARBA00022840"/>
    </source>
</evidence>
<evidence type="ECO:0000256" key="6">
    <source>
        <dbReference type="ARBA" id="ARBA00022679"/>
    </source>
</evidence>
<evidence type="ECO:0000256" key="3">
    <source>
        <dbReference type="ARBA" id="ARBA00012893"/>
    </source>
</evidence>
<evidence type="ECO:0000256" key="11">
    <source>
        <dbReference type="ARBA" id="ARBA00033696"/>
    </source>
</evidence>
<dbReference type="Gene3D" id="3.40.50.1240">
    <property type="entry name" value="Phosphoglycerate mutase-like"/>
    <property type="match status" value="1"/>
</dbReference>
<feature type="region of interest" description="Disordered" evidence="15">
    <location>
        <begin position="223"/>
        <end position="280"/>
    </location>
</feature>
<feature type="region of interest" description="Disordered" evidence="15">
    <location>
        <begin position="103"/>
        <end position="131"/>
    </location>
</feature>
<evidence type="ECO:0000259" key="17">
    <source>
        <dbReference type="Pfam" id="PF18086"/>
    </source>
</evidence>
<evidence type="ECO:0000256" key="2">
    <source>
        <dbReference type="ARBA" id="ARBA00005609"/>
    </source>
</evidence>
<evidence type="ECO:0000256" key="13">
    <source>
        <dbReference type="ARBA" id="ARBA00071668"/>
    </source>
</evidence>
<evidence type="ECO:0000313" key="19">
    <source>
        <dbReference type="Proteomes" id="UP000697127"/>
    </source>
</evidence>
<feature type="domain" description="VIP1 N-terminal" evidence="17">
    <location>
        <begin position="308"/>
        <end position="396"/>
    </location>
</feature>
<feature type="compositionally biased region" description="Polar residues" evidence="15">
    <location>
        <begin position="189"/>
        <end position="204"/>
    </location>
</feature>
<dbReference type="GO" id="GO:0052723">
    <property type="term" value="F:inositol hexakisphosphate 1-kinase activity"/>
    <property type="evidence" value="ECO:0007669"/>
    <property type="project" value="UniProtKB-ARBA"/>
</dbReference>
<dbReference type="PANTHER" id="PTHR12750:SF9">
    <property type="entry name" value="INOSITOL HEXAKISPHOSPHATE AND DIPHOSPHOINOSITOL-PENTAKISPHOSPHATE KINASE"/>
    <property type="match status" value="1"/>
</dbReference>
<dbReference type="GO" id="GO:0005829">
    <property type="term" value="C:cytosol"/>
    <property type="evidence" value="ECO:0007669"/>
    <property type="project" value="TreeGrafter"/>
</dbReference>
<dbReference type="Pfam" id="PF08443">
    <property type="entry name" value="RimK"/>
    <property type="match status" value="1"/>
</dbReference>
<comment type="function">
    <text evidence="14">Bifunctional inositol kinase that acts in concert with the IP6K kinases to synthesize the diphosphate group-containing inositol pyrophosphates diphosphoinositol pentakisphosphate, PP-InsP5, and bis-diphosphoinositol tetrakisphosphate, (PP)2-InsP4. PP-InsP5 and (PP)2-InsP4, also respectively called InsP7 and InsP8, may regulate a variety of cellular processes, including apoptosis, vesicle trafficking, cytoskeletal dynamics, and exocytosis. Phosphorylates inositol hexakisphosphate (InsP6).</text>
</comment>
<evidence type="ECO:0000256" key="8">
    <source>
        <dbReference type="ARBA" id="ARBA00022777"/>
    </source>
</evidence>
<keyword evidence="9 14" id="KW-0067">ATP-binding</keyword>
<keyword evidence="19" id="KW-1185">Reference proteome</keyword>
<comment type="similarity">
    <text evidence="2 14">Belongs to the histidine acid phosphatase family. VIP1 subfamily.</text>
</comment>
<dbReference type="InterPro" id="IPR037446">
    <property type="entry name" value="His_Pase_VIP1"/>
</dbReference>
<dbReference type="FunFam" id="3.40.50.11950:FF:000002">
    <property type="entry name" value="Inositol hexakisphosphate and diphosphoinositol-pentakisphosphate kinase"/>
    <property type="match status" value="1"/>
</dbReference>
<dbReference type="Proteomes" id="UP000697127">
    <property type="component" value="Unassembled WGS sequence"/>
</dbReference>
<dbReference type="GO" id="GO:0005524">
    <property type="term" value="F:ATP binding"/>
    <property type="evidence" value="ECO:0007669"/>
    <property type="project" value="UniProtKB-KW"/>
</dbReference>
<dbReference type="GO" id="GO:0032958">
    <property type="term" value="P:inositol phosphate biosynthetic process"/>
    <property type="evidence" value="ECO:0007669"/>
    <property type="project" value="UniProtKB-ARBA"/>
</dbReference>
<gene>
    <name evidence="18" type="primary">VIP1</name>
    <name evidence="18" type="ORF">C6P40_000715</name>
</gene>
<dbReference type="EMBL" id="PUHW01000134">
    <property type="protein sequence ID" value="KAG0688652.1"/>
    <property type="molecule type" value="Genomic_DNA"/>
</dbReference>
<comment type="caution">
    <text evidence="18">The sequence shown here is derived from an EMBL/GenBank/DDBJ whole genome shotgun (WGS) entry which is preliminary data.</text>
</comment>
<dbReference type="InterPro" id="IPR000560">
    <property type="entry name" value="His_Pase_clade-2"/>
</dbReference>
<dbReference type="GO" id="GO:0006020">
    <property type="term" value="P:inositol metabolic process"/>
    <property type="evidence" value="ECO:0007669"/>
    <property type="project" value="TreeGrafter"/>
</dbReference>
<keyword evidence="4 14" id="KW-0963">Cytoplasm</keyword>
<comment type="catalytic activity">
    <reaction evidence="11">
        <text>5-diphospho-1D-myo-inositol 1,2,3,4,6-pentakisphosphate + ATP + H(+) = 1,5-bis(diphospho)-1D-myo-inositol 2,3,4,6-tetrakisphosphate + ADP</text>
        <dbReference type="Rhea" id="RHEA:10276"/>
        <dbReference type="ChEBI" id="CHEBI:15378"/>
        <dbReference type="ChEBI" id="CHEBI:30616"/>
        <dbReference type="ChEBI" id="CHEBI:58628"/>
        <dbReference type="ChEBI" id="CHEBI:77983"/>
        <dbReference type="ChEBI" id="CHEBI:456216"/>
        <dbReference type="EC" id="2.7.4.24"/>
    </reaction>
    <physiologicalReaction direction="left-to-right" evidence="11">
        <dbReference type="Rhea" id="RHEA:10277"/>
    </physiologicalReaction>
</comment>
<dbReference type="EC" id="2.7.4.24" evidence="3 14"/>
<feature type="compositionally biased region" description="Low complexity" evidence="15">
    <location>
        <begin position="1"/>
        <end position="14"/>
    </location>
</feature>
<dbReference type="AlphaFoldDB" id="A0A9P7BDX8"/>
<organism evidence="18 19">
    <name type="scientific">Pichia californica</name>
    <dbReference type="NCBI Taxonomy" id="460514"/>
    <lineage>
        <taxon>Eukaryota</taxon>
        <taxon>Fungi</taxon>
        <taxon>Dikarya</taxon>
        <taxon>Ascomycota</taxon>
        <taxon>Saccharomycotina</taxon>
        <taxon>Pichiomycetes</taxon>
        <taxon>Pichiales</taxon>
        <taxon>Pichiaceae</taxon>
        <taxon>Pichia</taxon>
    </lineage>
</organism>
<keyword evidence="5" id="KW-0597">Phosphoprotein</keyword>
<evidence type="ECO:0000313" key="18">
    <source>
        <dbReference type="EMBL" id="KAG0688652.1"/>
    </source>
</evidence>
<dbReference type="InterPro" id="IPR013651">
    <property type="entry name" value="ATP-grasp_RimK-type"/>
</dbReference>
<keyword evidence="6 14" id="KW-0808">Transferase</keyword>
<feature type="compositionally biased region" description="Low complexity" evidence="15">
    <location>
        <begin position="105"/>
        <end position="131"/>
    </location>
</feature>
<name>A0A9P7BDX8_9ASCO</name>
<accession>A0A9P7BDX8</accession>
<dbReference type="FunFam" id="3.30.470.20:FF:000036">
    <property type="entry name" value="Inositol hexakisphosphate and diphosphoinositol-pentakisphosphate kinase"/>
    <property type="match status" value="1"/>
</dbReference>
<evidence type="ECO:0000256" key="10">
    <source>
        <dbReference type="ARBA" id="ARBA00023212"/>
    </source>
</evidence>
<dbReference type="PANTHER" id="PTHR12750">
    <property type="entry name" value="DIPHOSPHOINOSITOL PENTAKISPHOSPHATE KINASE"/>
    <property type="match status" value="1"/>
</dbReference>
<dbReference type="GO" id="GO:0033857">
    <property type="term" value="F:5-diphosphoinositol pentakisphosphate 1-kinase activity"/>
    <property type="evidence" value="ECO:0007669"/>
    <property type="project" value="TreeGrafter"/>
</dbReference>
<evidence type="ECO:0000256" key="12">
    <source>
        <dbReference type="ARBA" id="ARBA00034629"/>
    </source>
</evidence>
<dbReference type="Pfam" id="PF18086">
    <property type="entry name" value="PPIP5K2_N"/>
    <property type="match status" value="1"/>
</dbReference>
<dbReference type="GO" id="GO:0052843">
    <property type="term" value="F:inositol-1-diphosphate-2,3,4,5,6-pentakisphosphate diphosphatase activity"/>
    <property type="evidence" value="ECO:0007669"/>
    <property type="project" value="UniProtKB-ARBA"/>
</dbReference>
<comment type="subcellular location">
    <subcellularLocation>
        <location evidence="1 14">Cytoplasm</location>
        <location evidence="1 14">Cytoskeleton</location>
    </subcellularLocation>
</comment>
<dbReference type="GO" id="GO:0005856">
    <property type="term" value="C:cytoskeleton"/>
    <property type="evidence" value="ECO:0007669"/>
    <property type="project" value="UniProtKB-SubCell"/>
</dbReference>
<feature type="region of interest" description="Disordered" evidence="15">
    <location>
        <begin position="1"/>
        <end position="34"/>
    </location>
</feature>